<reference evidence="1 2" key="1">
    <citation type="journal article" date="2014" name="Genome Biol. Evol.">
        <title>The genome of the myxosporean Thelohanellus kitauei shows adaptations to nutrient acquisition within its fish host.</title>
        <authorList>
            <person name="Yang Y."/>
            <person name="Xiong J."/>
            <person name="Zhou Z."/>
            <person name="Huo F."/>
            <person name="Miao W."/>
            <person name="Ran C."/>
            <person name="Liu Y."/>
            <person name="Zhang J."/>
            <person name="Feng J."/>
            <person name="Wang M."/>
            <person name="Wang M."/>
            <person name="Wang L."/>
            <person name="Yao B."/>
        </authorList>
    </citation>
    <scope>NUCLEOTIDE SEQUENCE [LARGE SCALE GENOMIC DNA]</scope>
    <source>
        <strain evidence="1">Wuqing</strain>
    </source>
</reference>
<proteinExistence type="predicted"/>
<organism evidence="1 2">
    <name type="scientific">Thelohanellus kitauei</name>
    <name type="common">Myxosporean</name>
    <dbReference type="NCBI Taxonomy" id="669202"/>
    <lineage>
        <taxon>Eukaryota</taxon>
        <taxon>Metazoa</taxon>
        <taxon>Cnidaria</taxon>
        <taxon>Myxozoa</taxon>
        <taxon>Myxosporea</taxon>
        <taxon>Bivalvulida</taxon>
        <taxon>Platysporina</taxon>
        <taxon>Myxobolidae</taxon>
        <taxon>Thelohanellus</taxon>
    </lineage>
</organism>
<dbReference type="EMBL" id="JWZT01002505">
    <property type="protein sequence ID" value="KII69229.1"/>
    <property type="molecule type" value="Genomic_DNA"/>
</dbReference>
<gene>
    <name evidence="1" type="ORF">RF11_02173</name>
</gene>
<dbReference type="AlphaFoldDB" id="A0A0C2IV28"/>
<name>A0A0C2IV28_THEKT</name>
<keyword evidence="2" id="KW-1185">Reference proteome</keyword>
<protein>
    <submittedName>
        <fullName evidence="1">Uncharacterized protein</fullName>
    </submittedName>
</protein>
<sequence>MAVCKRNNCMAQIGHSPAERILRLCPAHYQGRQLNAARRTERAALICQYPACGISISETRNQFYCCKEHRDKARRLIDDDAIIRLVKHSYWLNVEAMLKNNSLGLGSITGPTDIADLIRLYQRKADHQKTYNTLNGHRVADTPKRLIPWLDLELCHIYPNSKGGANIARNIIIAPAAINRMMKDFIPCCQSGVLSGIKAMETPQPVKSTLLKALTDKYGSDAVQEALYGVKHLAFADLSLSRRLFDTDIYAFPPLTRLLKEEALRLNLMSLWETLVCTEVSVWLNAGPANELFAVAAFHALLNGDGDRLLEQCYRLVDEIRVKHKRGSQQIYDEFQHILSQYMAKYFHIDTSDHRACNLFYNRFFSVPPVTEDGVCAIPPQ</sequence>
<accession>A0A0C2IV28</accession>
<evidence type="ECO:0000313" key="2">
    <source>
        <dbReference type="Proteomes" id="UP000031668"/>
    </source>
</evidence>
<dbReference type="Proteomes" id="UP000031668">
    <property type="component" value="Unassembled WGS sequence"/>
</dbReference>
<comment type="caution">
    <text evidence="1">The sequence shown here is derived from an EMBL/GenBank/DDBJ whole genome shotgun (WGS) entry which is preliminary data.</text>
</comment>
<evidence type="ECO:0000313" key="1">
    <source>
        <dbReference type="EMBL" id="KII69229.1"/>
    </source>
</evidence>